<comment type="cofactor">
    <cofactor evidence="1">
        <name>FMN</name>
        <dbReference type="ChEBI" id="CHEBI:58210"/>
    </cofactor>
</comment>
<dbReference type="NCBIfam" id="NF003645">
    <property type="entry name" value="PRK05286.1-2"/>
    <property type="match status" value="1"/>
</dbReference>
<comment type="pathway">
    <text evidence="4">Pyrimidine metabolism; UMP biosynthesis via de novo pathway; orotate from (S)-dihydroorotate (quinone route): step 1/1.</text>
</comment>
<dbReference type="NCBIfam" id="NF003652">
    <property type="entry name" value="PRK05286.2-5"/>
    <property type="match status" value="1"/>
</dbReference>
<organism evidence="15 16">
    <name type="scientific">Neoasaia chiangmaiensis</name>
    <dbReference type="NCBI Taxonomy" id="320497"/>
    <lineage>
        <taxon>Bacteria</taxon>
        <taxon>Pseudomonadati</taxon>
        <taxon>Pseudomonadota</taxon>
        <taxon>Alphaproteobacteria</taxon>
        <taxon>Acetobacterales</taxon>
        <taxon>Acetobacteraceae</taxon>
        <taxon>Neoasaia</taxon>
    </lineage>
</organism>
<dbReference type="CDD" id="cd04738">
    <property type="entry name" value="DHOD_2_like"/>
    <property type="match status" value="1"/>
</dbReference>
<gene>
    <name evidence="15" type="ORF">A0U93_14440</name>
</gene>
<dbReference type="EMBL" id="CP014691">
    <property type="protein sequence ID" value="AQS88918.1"/>
    <property type="molecule type" value="Genomic_DNA"/>
</dbReference>
<dbReference type="RefSeq" id="WP_077807966.1">
    <property type="nucleotide sequence ID" value="NZ_BJXS01000001.1"/>
</dbReference>
<evidence type="ECO:0000256" key="9">
    <source>
        <dbReference type="ARBA" id="ARBA00022643"/>
    </source>
</evidence>
<dbReference type="GO" id="GO:0106430">
    <property type="term" value="F:dihydroorotate dehydrogenase (quinone) activity"/>
    <property type="evidence" value="ECO:0007669"/>
    <property type="project" value="UniProtKB-EC"/>
</dbReference>
<evidence type="ECO:0000256" key="13">
    <source>
        <dbReference type="ARBA" id="ARBA00048639"/>
    </source>
</evidence>
<dbReference type="PROSITE" id="PS00912">
    <property type="entry name" value="DHODEHASE_2"/>
    <property type="match status" value="1"/>
</dbReference>
<keyword evidence="10" id="KW-0665">Pyrimidine biosynthesis</keyword>
<dbReference type="GO" id="GO:0016020">
    <property type="term" value="C:membrane"/>
    <property type="evidence" value="ECO:0007669"/>
    <property type="project" value="UniProtKB-SubCell"/>
</dbReference>
<dbReference type="AlphaFoldDB" id="A0A1U9KSX6"/>
<dbReference type="InterPro" id="IPR001295">
    <property type="entry name" value="Dihydroorotate_DH_CS"/>
</dbReference>
<name>A0A1U9KSX6_9PROT</name>
<dbReference type="GO" id="GO:0005737">
    <property type="term" value="C:cytoplasm"/>
    <property type="evidence" value="ECO:0007669"/>
    <property type="project" value="InterPro"/>
</dbReference>
<reference evidence="15 16" key="1">
    <citation type="submission" date="2016-03" db="EMBL/GenBank/DDBJ databases">
        <title>Acetic acid bacteria sequencing.</title>
        <authorList>
            <person name="Brandt J."/>
            <person name="Jakob F."/>
            <person name="Vogel R.F."/>
        </authorList>
    </citation>
    <scope>NUCLEOTIDE SEQUENCE [LARGE SCALE GENOMIC DNA]</scope>
    <source>
        <strain evidence="15 16">NBRC 101099</strain>
    </source>
</reference>
<protein>
    <recommendedName>
        <fullName evidence="7 14">Dihydroorotate dehydrogenase (quinone)</fullName>
        <ecNumber evidence="6 14">1.3.5.2</ecNumber>
    </recommendedName>
</protein>
<dbReference type="EC" id="1.3.5.2" evidence="6 14"/>
<dbReference type="GO" id="GO:0044205">
    <property type="term" value="P:'de novo' UMP biosynthetic process"/>
    <property type="evidence" value="ECO:0007669"/>
    <property type="project" value="UniProtKB-UniPathway"/>
</dbReference>
<evidence type="ECO:0000256" key="10">
    <source>
        <dbReference type="ARBA" id="ARBA00022975"/>
    </source>
</evidence>
<evidence type="ECO:0000256" key="7">
    <source>
        <dbReference type="ARBA" id="ARBA00018366"/>
    </source>
</evidence>
<dbReference type="KEGG" id="nch:A0U93_14440"/>
<evidence type="ECO:0000256" key="12">
    <source>
        <dbReference type="ARBA" id="ARBA00023136"/>
    </source>
</evidence>
<dbReference type="InterPro" id="IPR005720">
    <property type="entry name" value="Dihydroorotate_DH_cat"/>
</dbReference>
<proteinExistence type="inferred from homology"/>
<evidence type="ECO:0000256" key="2">
    <source>
        <dbReference type="ARBA" id="ARBA00003125"/>
    </source>
</evidence>
<comment type="similarity">
    <text evidence="5">Belongs to the dihydroorotate dehydrogenase family. Type 2 subfamily.</text>
</comment>
<keyword evidence="11" id="KW-0560">Oxidoreductase</keyword>
<dbReference type="Gene3D" id="3.20.20.70">
    <property type="entry name" value="Aldolase class I"/>
    <property type="match status" value="1"/>
</dbReference>
<keyword evidence="12" id="KW-0472">Membrane</keyword>
<dbReference type="SUPFAM" id="SSF51395">
    <property type="entry name" value="FMN-linked oxidoreductases"/>
    <property type="match status" value="1"/>
</dbReference>
<evidence type="ECO:0000256" key="3">
    <source>
        <dbReference type="ARBA" id="ARBA00004370"/>
    </source>
</evidence>
<dbReference type="NCBIfam" id="TIGR01036">
    <property type="entry name" value="pyrD_sub2"/>
    <property type="match status" value="1"/>
</dbReference>
<dbReference type="Proteomes" id="UP000188604">
    <property type="component" value="Chromosome"/>
</dbReference>
<dbReference type="PANTHER" id="PTHR48109">
    <property type="entry name" value="DIHYDROOROTATE DEHYDROGENASE (QUINONE), MITOCHONDRIAL-RELATED"/>
    <property type="match status" value="1"/>
</dbReference>
<dbReference type="PROSITE" id="PS00911">
    <property type="entry name" value="DHODEHASE_1"/>
    <property type="match status" value="1"/>
</dbReference>
<evidence type="ECO:0000256" key="4">
    <source>
        <dbReference type="ARBA" id="ARBA00005161"/>
    </source>
</evidence>
<evidence type="ECO:0000256" key="5">
    <source>
        <dbReference type="ARBA" id="ARBA00005359"/>
    </source>
</evidence>
<evidence type="ECO:0000256" key="14">
    <source>
        <dbReference type="NCBIfam" id="TIGR01036"/>
    </source>
</evidence>
<dbReference type="InterPro" id="IPR050074">
    <property type="entry name" value="DHO_dehydrogenase"/>
</dbReference>
<accession>A0A1U9KSX6</accession>
<dbReference type="InterPro" id="IPR005719">
    <property type="entry name" value="Dihydroorotate_DH_2"/>
</dbReference>
<comment type="catalytic activity">
    <reaction evidence="13">
        <text>(S)-dihydroorotate + a quinone = orotate + a quinol</text>
        <dbReference type="Rhea" id="RHEA:30187"/>
        <dbReference type="ChEBI" id="CHEBI:24646"/>
        <dbReference type="ChEBI" id="CHEBI:30839"/>
        <dbReference type="ChEBI" id="CHEBI:30864"/>
        <dbReference type="ChEBI" id="CHEBI:132124"/>
        <dbReference type="EC" id="1.3.5.2"/>
    </reaction>
</comment>
<dbReference type="OrthoDB" id="9802377at2"/>
<keyword evidence="16" id="KW-1185">Reference proteome</keyword>
<dbReference type="STRING" id="320497.A0U93_14440"/>
<evidence type="ECO:0000256" key="8">
    <source>
        <dbReference type="ARBA" id="ARBA00022630"/>
    </source>
</evidence>
<comment type="subcellular location">
    <subcellularLocation>
        <location evidence="3">Membrane</location>
    </subcellularLocation>
</comment>
<evidence type="ECO:0000313" key="16">
    <source>
        <dbReference type="Proteomes" id="UP000188604"/>
    </source>
</evidence>
<evidence type="ECO:0000313" key="15">
    <source>
        <dbReference type="EMBL" id="AQS88918.1"/>
    </source>
</evidence>
<keyword evidence="8" id="KW-0285">Flavoprotein</keyword>
<sequence length="358" mass="38317">MNKLASAATALLHRFEPETAHEIAIRGLALGLGPAHARRDVPALSTRLMGLRFPNPIGLAAGFDKDARAVRPLARLGFGHVECGTVTPRPQPGNPAPRLFRLPEDGAIINRMGFNSCGIDRFCRRLARLHRPMPGGYGRGAGHTPVGVNLGINKENASPAQDYANGVARVSPYADYVTINLSSPNTPGLRNLQTAEHLAAILSAIADRNPTRPPLVVKLSPDLAESDIQPIVETAIEHGADGLILTNTTISRPAGLRSFHADEAGGLSGRPLAPLARDMLHRVAAVTKGRLHLIACGGIESGQDVFDRLSAGADMVQIYSSFILDGAGVLDRMKRELLQIMRERNLESIDDIRAQARA</sequence>
<keyword evidence="9" id="KW-0288">FMN</keyword>
<dbReference type="InterPro" id="IPR013785">
    <property type="entry name" value="Aldolase_TIM"/>
</dbReference>
<evidence type="ECO:0000256" key="6">
    <source>
        <dbReference type="ARBA" id="ARBA00012791"/>
    </source>
</evidence>
<dbReference type="GO" id="GO:0006207">
    <property type="term" value="P:'de novo' pyrimidine nucleobase biosynthetic process"/>
    <property type="evidence" value="ECO:0007669"/>
    <property type="project" value="UniProtKB-UniRule"/>
</dbReference>
<dbReference type="Pfam" id="PF01180">
    <property type="entry name" value="DHO_dh"/>
    <property type="match status" value="1"/>
</dbReference>
<comment type="function">
    <text evidence="2">Catalyzes the conversion of dihydroorotate to orotate with quinone as electron acceptor.</text>
</comment>
<evidence type="ECO:0000256" key="11">
    <source>
        <dbReference type="ARBA" id="ARBA00023002"/>
    </source>
</evidence>
<dbReference type="PANTHER" id="PTHR48109:SF4">
    <property type="entry name" value="DIHYDROOROTATE DEHYDROGENASE (QUINONE), MITOCHONDRIAL"/>
    <property type="match status" value="1"/>
</dbReference>
<dbReference type="UniPathway" id="UPA00070">
    <property type="reaction ID" value="UER00946"/>
</dbReference>
<evidence type="ECO:0000256" key="1">
    <source>
        <dbReference type="ARBA" id="ARBA00001917"/>
    </source>
</evidence>